<dbReference type="Proteomes" id="UP001319180">
    <property type="component" value="Unassembled WGS sequence"/>
</dbReference>
<accession>A0AAP2DDV9</accession>
<dbReference type="InterPro" id="IPR027417">
    <property type="entry name" value="P-loop_NTPase"/>
</dbReference>
<dbReference type="Pfam" id="PF08751">
    <property type="entry name" value="TrwC"/>
    <property type="match status" value="1"/>
</dbReference>
<comment type="caution">
    <text evidence="3">The sequence shown here is derived from an EMBL/GenBank/DDBJ whole genome shotgun (WGS) entry which is preliminary data.</text>
</comment>
<evidence type="ECO:0000313" key="4">
    <source>
        <dbReference type="Proteomes" id="UP001319180"/>
    </source>
</evidence>
<dbReference type="CDD" id="cd18809">
    <property type="entry name" value="SF1_C_RecD"/>
    <property type="match status" value="1"/>
</dbReference>
<dbReference type="InterPro" id="IPR014862">
    <property type="entry name" value="TrwC"/>
</dbReference>
<feature type="domain" description="AAA+ ATPase" evidence="2">
    <location>
        <begin position="429"/>
        <end position="656"/>
    </location>
</feature>
<dbReference type="SMART" id="SM00382">
    <property type="entry name" value="AAA"/>
    <property type="match status" value="1"/>
</dbReference>
<evidence type="ECO:0000259" key="2">
    <source>
        <dbReference type="SMART" id="SM00382"/>
    </source>
</evidence>
<dbReference type="Pfam" id="PF13604">
    <property type="entry name" value="AAA_30"/>
    <property type="match status" value="1"/>
</dbReference>
<feature type="region of interest" description="Disordered" evidence="1">
    <location>
        <begin position="887"/>
        <end position="921"/>
    </location>
</feature>
<organism evidence="3 4">
    <name type="scientific">Dawidia soli</name>
    <dbReference type="NCBI Taxonomy" id="2782352"/>
    <lineage>
        <taxon>Bacteria</taxon>
        <taxon>Pseudomonadati</taxon>
        <taxon>Bacteroidota</taxon>
        <taxon>Cytophagia</taxon>
        <taxon>Cytophagales</taxon>
        <taxon>Chryseotaleaceae</taxon>
        <taxon>Dawidia</taxon>
    </lineage>
</organism>
<sequence length="921" mass="103698">MIRIVQSRNAAHAKSYFKQGLEKSDYYISDQEEPGRFRGKLAARLGLGEAVTRDAFYALCDNKHPITGEKLTPRNVANRTVGWDVGFQIPKSASILHALSDDDHILEAFISAARGTMEEIEADCRTRIRTNRSSYQDRDTGELAWGEFFHHVARPVDGALPDPLLHCHCYVFNATWDDQEQKYKAAKFREIIKNRPFHQAAFHKRLADNLVALGYRIRKTPTAFELEGVPTKVIDAFSKRKFQVQRAAKEKGITDPAELDKLGARTRAKKQKGHTMAALKQDWRRQIHALGMSEDEGKEKIRFAGPQEPRAPVMDPQMVIDHAVLHCFERASVMSERNILREAYRYALGQPGITTQQIKDALAADPRIIRVREGHNVMCTTREVLAKEKHMVELAVSGKGVLSPLYTRLPVLQAIGPQADALRHILTTPDRVSIIRGAAGAGKTTMLKEAVALIEKTKRRVTIVAPSAEASRNTLRADGFENAETVARLLVDKKMQTDLEGQVLIVDEAGLLGTDSMIGLLDLATKKNARLLLVGDPLQHTSVVRGDALRILNNVAGIRPSEANRIHRQKNAEYREAVQFLADGRVKEAFGKLDKMDAIKTIDPDSPDNRLVTEYIETLRKGKSALVIAPTHKEGEKLTKGIRSRLRELKMLGREEITVPRLSNLNYTEAQKMDSRNYEGGQIIRFNQNVTGIKRGSAWTVRQVKGNQVEIVDDKQKALRLPLNLAQRFEVYERSEMDVSKGDKIRITREGFDNRKTRLSNGQTLEVLAVKKDGTIKVRNSVSKKNYSLPGNYGHIAHAHVVTSHASQGKTVDEVYIFFSECASSFGAANFKQFYVSVSRGRDRAHIYTDDKAELFLRVQETGDRQSALELVAKDEKEVDKMIDTIIRQTQPRQPNPATKDKPREKPAQEKIRTYEREPEI</sequence>
<dbReference type="SUPFAM" id="SSF55464">
    <property type="entry name" value="Origin of replication-binding domain, RBD-like"/>
    <property type="match status" value="1"/>
</dbReference>
<proteinExistence type="predicted"/>
<evidence type="ECO:0000256" key="1">
    <source>
        <dbReference type="SAM" id="MobiDB-lite"/>
    </source>
</evidence>
<dbReference type="SUPFAM" id="SSF52540">
    <property type="entry name" value="P-loop containing nucleoside triphosphate hydrolases"/>
    <property type="match status" value="2"/>
</dbReference>
<dbReference type="InterPro" id="IPR003593">
    <property type="entry name" value="AAA+_ATPase"/>
</dbReference>
<gene>
    <name evidence="3" type="ORF">KK078_25150</name>
</gene>
<dbReference type="NCBIfam" id="NF041492">
    <property type="entry name" value="MobF"/>
    <property type="match status" value="1"/>
</dbReference>
<reference evidence="3 4" key="1">
    <citation type="submission" date="2021-05" db="EMBL/GenBank/DDBJ databases">
        <title>A Polyphasic approach of four new species of the genus Ohtaekwangia: Ohtaekwangia histidinii sp. nov., Ohtaekwangia cretensis sp. nov., Ohtaekwangia indiensis sp. nov., Ohtaekwangia reichenbachii sp. nov. from diverse environment.</title>
        <authorList>
            <person name="Octaviana S."/>
        </authorList>
    </citation>
    <scope>NUCLEOTIDE SEQUENCE [LARGE SCALE GENOMIC DNA]</scope>
    <source>
        <strain evidence="3 4">PWU37</strain>
    </source>
</reference>
<name>A0AAP2DDV9_9BACT</name>
<protein>
    <submittedName>
        <fullName evidence="3">Relaxase domain-containing protein</fullName>
    </submittedName>
</protein>
<feature type="compositionally biased region" description="Polar residues" evidence="1">
    <location>
        <begin position="887"/>
        <end position="897"/>
    </location>
</feature>
<feature type="compositionally biased region" description="Basic and acidic residues" evidence="1">
    <location>
        <begin position="899"/>
        <end position="921"/>
    </location>
</feature>
<dbReference type="RefSeq" id="WP_254093096.1">
    <property type="nucleotide sequence ID" value="NZ_JAHESC010000050.1"/>
</dbReference>
<dbReference type="EMBL" id="JAHESC010000050">
    <property type="protein sequence ID" value="MBT1689874.1"/>
    <property type="molecule type" value="Genomic_DNA"/>
</dbReference>
<dbReference type="AlphaFoldDB" id="A0AAP2DDV9"/>
<dbReference type="Gene3D" id="3.40.50.300">
    <property type="entry name" value="P-loop containing nucleotide triphosphate hydrolases"/>
    <property type="match status" value="2"/>
</dbReference>
<evidence type="ECO:0000313" key="3">
    <source>
        <dbReference type="EMBL" id="MBT1689874.1"/>
    </source>
</evidence>
<keyword evidence="4" id="KW-1185">Reference proteome</keyword>